<evidence type="ECO:0000313" key="3">
    <source>
        <dbReference type="EMBL" id="CAF3870251.1"/>
    </source>
</evidence>
<dbReference type="Proteomes" id="UP000663834">
    <property type="component" value="Unassembled WGS sequence"/>
</dbReference>
<dbReference type="EMBL" id="CAJNOV010000575">
    <property type="protein sequence ID" value="CAF1028253.1"/>
    <property type="molecule type" value="Genomic_DNA"/>
</dbReference>
<evidence type="ECO:0000313" key="5">
    <source>
        <dbReference type="Proteomes" id="UP000663855"/>
    </source>
</evidence>
<proteinExistence type="predicted"/>
<evidence type="ECO:0000313" key="2">
    <source>
        <dbReference type="EMBL" id="CAF1650316.1"/>
    </source>
</evidence>
<sequence length="161" mass="19199">MSSDKILNELIIENNLSKTNKLFYKLIVRLLNRTNKNLNKIFLYKSRRKNIIFSKYLMTNKLSMKNNKTEIVNKCQKELKRIQWLQNQITNENIRQDLLQTNSKSSNDDILIVYWRSISSSNLIEKSNAKLVPLNHLLINNHCEFPKLEKLYRIDHPQLII</sequence>
<dbReference type="Proteomes" id="UP000681967">
    <property type="component" value="Unassembled WGS sequence"/>
</dbReference>
<dbReference type="EMBL" id="CAJOBJ010001277">
    <property type="protein sequence ID" value="CAF3870912.1"/>
    <property type="molecule type" value="Genomic_DNA"/>
</dbReference>
<organism evidence="1 5">
    <name type="scientific">Rotaria magnacalcarata</name>
    <dbReference type="NCBI Taxonomy" id="392030"/>
    <lineage>
        <taxon>Eukaryota</taxon>
        <taxon>Metazoa</taxon>
        <taxon>Spiralia</taxon>
        <taxon>Gnathifera</taxon>
        <taxon>Rotifera</taxon>
        <taxon>Eurotatoria</taxon>
        <taxon>Bdelloidea</taxon>
        <taxon>Philodinida</taxon>
        <taxon>Philodinidae</taxon>
        <taxon>Rotaria</taxon>
    </lineage>
</organism>
<comment type="caution">
    <text evidence="1">The sequence shown here is derived from an EMBL/GenBank/DDBJ whole genome shotgun (WGS) entry which is preliminary data.</text>
</comment>
<dbReference type="EMBL" id="CAJNOW010016456">
    <property type="protein sequence ID" value="CAF1650316.1"/>
    <property type="molecule type" value="Genomic_DNA"/>
</dbReference>
<name>A0A814IRK6_9BILA</name>
<evidence type="ECO:0000313" key="4">
    <source>
        <dbReference type="EMBL" id="CAF3870912.1"/>
    </source>
</evidence>
<dbReference type="Proteomes" id="UP000681720">
    <property type="component" value="Unassembled WGS sequence"/>
</dbReference>
<dbReference type="OrthoDB" id="10340100at2759"/>
<protein>
    <submittedName>
        <fullName evidence="1">Uncharacterized protein</fullName>
    </submittedName>
</protein>
<dbReference type="AlphaFoldDB" id="A0A814IRK6"/>
<accession>A0A814IRK6</accession>
<reference evidence="1" key="1">
    <citation type="submission" date="2021-02" db="EMBL/GenBank/DDBJ databases">
        <authorList>
            <person name="Nowell W R."/>
        </authorList>
    </citation>
    <scope>NUCLEOTIDE SEQUENCE</scope>
</reference>
<dbReference type="Proteomes" id="UP000663855">
    <property type="component" value="Unassembled WGS sequence"/>
</dbReference>
<gene>
    <name evidence="3" type="ORF">BYL167_LOCUS6875</name>
    <name evidence="1" type="ORF">CJN711_LOCUS3665</name>
    <name evidence="4" type="ORF">GIL414_LOCUS5020</name>
    <name evidence="2" type="ORF">KQP761_LOCUS29846</name>
</gene>
<evidence type="ECO:0000313" key="1">
    <source>
        <dbReference type="EMBL" id="CAF1028253.1"/>
    </source>
</evidence>
<dbReference type="EMBL" id="CAJOBH010001726">
    <property type="protein sequence ID" value="CAF3870251.1"/>
    <property type="molecule type" value="Genomic_DNA"/>
</dbReference>